<evidence type="ECO:0000259" key="2">
    <source>
        <dbReference type="Pfam" id="PF01558"/>
    </source>
</evidence>
<dbReference type="SUPFAM" id="SSF53323">
    <property type="entry name" value="Pyruvate-ferredoxin oxidoreductase, PFOR, domain III"/>
    <property type="match status" value="1"/>
</dbReference>
<dbReference type="PANTHER" id="PTHR43854:SF1">
    <property type="entry name" value="INDOLEPYRUVATE OXIDOREDUCTASE SUBUNIT IORB"/>
    <property type="match status" value="1"/>
</dbReference>
<dbReference type="PANTHER" id="PTHR43854">
    <property type="entry name" value="INDOLEPYRUVATE OXIDOREDUCTASE SUBUNIT IORB"/>
    <property type="match status" value="1"/>
</dbReference>
<proteinExistence type="predicted"/>
<keyword evidence="1" id="KW-0560">Oxidoreductase</keyword>
<evidence type="ECO:0000313" key="4">
    <source>
        <dbReference type="Proteomes" id="UP000824062"/>
    </source>
</evidence>
<sequence length="200" mass="20320">MSERRCTNVILAGVGGQGAVLASKLLARAAMGRGLSVRTAETIGMAQRGGSVFSHVRVGERPGECPVSPLIGRGRADAIVAFEPAEAVRQLPFLRPGGMVVTSDAPVVPVSAATGGPAYDLPAIMSYLRASVGDRLFVVDAAAAETELGTAKALNVVLLGAAARAGALGPVTVDDLVAAVRAIVKPRFVDLDLRALGLGV</sequence>
<name>A0A9D2JFE3_9ACTN</name>
<feature type="domain" description="Pyruvate/ketoisovalerate oxidoreductase catalytic" evidence="2">
    <location>
        <begin position="15"/>
        <end position="199"/>
    </location>
</feature>
<evidence type="ECO:0000256" key="1">
    <source>
        <dbReference type="ARBA" id="ARBA00023002"/>
    </source>
</evidence>
<reference evidence="3" key="2">
    <citation type="submission" date="2021-04" db="EMBL/GenBank/DDBJ databases">
        <authorList>
            <person name="Gilroy R."/>
        </authorList>
    </citation>
    <scope>NUCLEOTIDE SEQUENCE</scope>
    <source>
        <strain evidence="3">ChiHjej12B11-14209</strain>
    </source>
</reference>
<reference evidence="3" key="1">
    <citation type="journal article" date="2021" name="PeerJ">
        <title>Extensive microbial diversity within the chicken gut microbiome revealed by metagenomics and culture.</title>
        <authorList>
            <person name="Gilroy R."/>
            <person name="Ravi A."/>
            <person name="Getino M."/>
            <person name="Pursley I."/>
            <person name="Horton D.L."/>
            <person name="Alikhan N.F."/>
            <person name="Baker D."/>
            <person name="Gharbi K."/>
            <person name="Hall N."/>
            <person name="Watson M."/>
            <person name="Adriaenssens E.M."/>
            <person name="Foster-Nyarko E."/>
            <person name="Jarju S."/>
            <person name="Secka A."/>
            <person name="Antonio M."/>
            <person name="Oren A."/>
            <person name="Chaudhuri R.R."/>
            <person name="La Ragione R."/>
            <person name="Hildebrand F."/>
            <person name="Pallen M.J."/>
        </authorList>
    </citation>
    <scope>NUCLEOTIDE SEQUENCE</scope>
    <source>
        <strain evidence="3">ChiHjej12B11-14209</strain>
    </source>
</reference>
<dbReference type="AlphaFoldDB" id="A0A9D2JFE3"/>
<dbReference type="InterPro" id="IPR052198">
    <property type="entry name" value="IorB_Oxidoreductase"/>
</dbReference>
<comment type="caution">
    <text evidence="3">The sequence shown here is derived from an EMBL/GenBank/DDBJ whole genome shotgun (WGS) entry which is preliminary data.</text>
</comment>
<organism evidence="3 4">
    <name type="scientific">Candidatus Olsenella pullistercoris</name>
    <dbReference type="NCBI Taxonomy" id="2838712"/>
    <lineage>
        <taxon>Bacteria</taxon>
        <taxon>Bacillati</taxon>
        <taxon>Actinomycetota</taxon>
        <taxon>Coriobacteriia</taxon>
        <taxon>Coriobacteriales</taxon>
        <taxon>Atopobiaceae</taxon>
        <taxon>Olsenella</taxon>
    </lineage>
</organism>
<dbReference type="Proteomes" id="UP000824062">
    <property type="component" value="Unassembled WGS sequence"/>
</dbReference>
<gene>
    <name evidence="3" type="ORF">IAA19_06615</name>
</gene>
<dbReference type="EMBL" id="DXBM01000053">
    <property type="protein sequence ID" value="HIZ46674.1"/>
    <property type="molecule type" value="Genomic_DNA"/>
</dbReference>
<dbReference type="Pfam" id="PF01558">
    <property type="entry name" value="POR"/>
    <property type="match status" value="1"/>
</dbReference>
<dbReference type="InterPro" id="IPR019752">
    <property type="entry name" value="Pyrv/ketoisovalerate_OxRed_cat"/>
</dbReference>
<dbReference type="InterPro" id="IPR002869">
    <property type="entry name" value="Pyrv_flavodox_OxRed_cen"/>
</dbReference>
<evidence type="ECO:0000313" key="3">
    <source>
        <dbReference type="EMBL" id="HIZ46674.1"/>
    </source>
</evidence>
<accession>A0A9D2JFE3</accession>
<protein>
    <submittedName>
        <fullName evidence="3">Indolepyruvate oxidoreductase subunit beta</fullName>
    </submittedName>
</protein>
<dbReference type="GO" id="GO:0016903">
    <property type="term" value="F:oxidoreductase activity, acting on the aldehyde or oxo group of donors"/>
    <property type="evidence" value="ECO:0007669"/>
    <property type="project" value="InterPro"/>
</dbReference>
<dbReference type="Gene3D" id="3.40.920.10">
    <property type="entry name" value="Pyruvate-ferredoxin oxidoreductase, PFOR, domain III"/>
    <property type="match status" value="1"/>
</dbReference>